<feature type="domain" description="Amino acid permease/ SLC12A" evidence="9">
    <location>
        <begin position="49"/>
        <end position="502"/>
    </location>
</feature>
<protein>
    <submittedName>
        <fullName evidence="10">Amino acid permease/ SLC12A domain-containing protein</fullName>
    </submittedName>
</protein>
<evidence type="ECO:0000256" key="5">
    <source>
        <dbReference type="ARBA" id="ARBA00022989"/>
    </source>
</evidence>
<dbReference type="Gene3D" id="1.20.1740.10">
    <property type="entry name" value="Amino acid/polyamine transporter I"/>
    <property type="match status" value="1"/>
</dbReference>
<keyword evidence="11" id="KW-1185">Reference proteome</keyword>
<dbReference type="InterPro" id="IPR004840">
    <property type="entry name" value="Amino_acid_permease_CS"/>
</dbReference>
<feature type="transmembrane region" description="Helical" evidence="8">
    <location>
        <begin position="395"/>
        <end position="421"/>
    </location>
</feature>
<evidence type="ECO:0000313" key="10">
    <source>
        <dbReference type="EMBL" id="PLN79344.1"/>
    </source>
</evidence>
<dbReference type="FunFam" id="1.20.1740.10:FF:000001">
    <property type="entry name" value="Amino acid permease"/>
    <property type="match status" value="1"/>
</dbReference>
<comment type="subcellular location">
    <subcellularLocation>
        <location evidence="1">Membrane</location>
        <topology evidence="1">Multi-pass membrane protein</topology>
    </subcellularLocation>
</comment>
<dbReference type="PIRSF" id="PIRSF006060">
    <property type="entry name" value="AA_transporter"/>
    <property type="match status" value="1"/>
</dbReference>
<evidence type="ECO:0000256" key="7">
    <source>
        <dbReference type="SAM" id="MobiDB-lite"/>
    </source>
</evidence>
<feature type="transmembrane region" description="Helical" evidence="8">
    <location>
        <begin position="159"/>
        <end position="180"/>
    </location>
</feature>
<feature type="transmembrane region" description="Helical" evidence="8">
    <location>
        <begin position="369"/>
        <end position="389"/>
    </location>
</feature>
<dbReference type="OrthoDB" id="3900342at2759"/>
<dbReference type="AlphaFoldDB" id="A0A2J5HQ21"/>
<dbReference type="GO" id="GO:0016020">
    <property type="term" value="C:membrane"/>
    <property type="evidence" value="ECO:0007669"/>
    <property type="project" value="UniProtKB-SubCell"/>
</dbReference>
<evidence type="ECO:0000259" key="9">
    <source>
        <dbReference type="Pfam" id="PF00324"/>
    </source>
</evidence>
<feature type="transmembrane region" description="Helical" evidence="8">
    <location>
        <begin position="77"/>
        <end position="94"/>
    </location>
</feature>
<dbReference type="EMBL" id="KZ559561">
    <property type="protein sequence ID" value="PLN79344.1"/>
    <property type="molecule type" value="Genomic_DNA"/>
</dbReference>
<gene>
    <name evidence="10" type="ORF">BDW42DRAFT_172908</name>
</gene>
<feature type="region of interest" description="Disordered" evidence="7">
    <location>
        <begin position="1"/>
        <end position="22"/>
    </location>
</feature>
<sequence length="539" mass="59351">MTSKFDQDGFSYRKPSPTVQDEEAIPMEAETAPVDAFSEPLQRKLKSRHLQMIAIGGIIGPGLLVGSGNAFSEGGPAGVLISFSLVGIIVYFVMQSLGEMATAIPVTGSFTEYAQRFIDDSLAFGLGWAYWYLWVTILANEYNAISLVIGYWTEAVPQWGWILIFWFLFLFLSNLGVLAYGEMEFWLSLIKVLALIAFFILAICISAGGVGPGPIGFKYWSDPGPFADSINGVAKTFVVAGTLYAGTEMVGVTAGESTNPQKAVPTAIRQVFWRILIFYIGTMFFIGILLPFDDDRLLGSSSSTANSPLTLALEDAGILPAAHLINALIVISVISAGNGSLYVGSRTILYMARNGKAPRFLGLTNKRGVPWVALIWTNLFTCIVFLTMSSSAGRIYNALITLSGVATFIVWTVICISHIRFRQALVAQGDDPARLPFRATFYPYGTYLALAATVFLVFFQGYTAFLTPFSVDDFVINYIMLPVFALFVLGYKFWHRTKLVKLKEMDIWTGRRVMEAREEDAGGRQPTTLRKRLLKIFVG</sequence>
<evidence type="ECO:0000256" key="8">
    <source>
        <dbReference type="SAM" id="Phobius"/>
    </source>
</evidence>
<dbReference type="PROSITE" id="PS00218">
    <property type="entry name" value="AMINO_ACID_PERMEASE_1"/>
    <property type="match status" value="1"/>
</dbReference>
<dbReference type="PANTHER" id="PTHR43341">
    <property type="entry name" value="AMINO ACID PERMEASE"/>
    <property type="match status" value="1"/>
</dbReference>
<feature type="transmembrane region" description="Helical" evidence="8">
    <location>
        <begin position="474"/>
        <end position="494"/>
    </location>
</feature>
<organism evidence="10 11">
    <name type="scientific">Aspergillus taichungensis</name>
    <dbReference type="NCBI Taxonomy" id="482145"/>
    <lineage>
        <taxon>Eukaryota</taxon>
        <taxon>Fungi</taxon>
        <taxon>Dikarya</taxon>
        <taxon>Ascomycota</taxon>
        <taxon>Pezizomycotina</taxon>
        <taxon>Eurotiomycetes</taxon>
        <taxon>Eurotiomycetidae</taxon>
        <taxon>Eurotiales</taxon>
        <taxon>Aspergillaceae</taxon>
        <taxon>Aspergillus</taxon>
        <taxon>Aspergillus subgen. Circumdati</taxon>
    </lineage>
</organism>
<evidence type="ECO:0000256" key="2">
    <source>
        <dbReference type="ARBA" id="ARBA00022448"/>
    </source>
</evidence>
<dbReference type="GO" id="GO:0015171">
    <property type="term" value="F:amino acid transmembrane transporter activity"/>
    <property type="evidence" value="ECO:0007669"/>
    <property type="project" value="TreeGrafter"/>
</dbReference>
<feature type="transmembrane region" description="Helical" evidence="8">
    <location>
        <begin position="324"/>
        <end position="349"/>
    </location>
</feature>
<name>A0A2J5HQ21_9EURO</name>
<evidence type="ECO:0000256" key="1">
    <source>
        <dbReference type="ARBA" id="ARBA00004141"/>
    </source>
</evidence>
<feature type="transmembrane region" description="Helical" evidence="8">
    <location>
        <begin position="230"/>
        <end position="250"/>
    </location>
</feature>
<proteinExistence type="predicted"/>
<keyword evidence="4" id="KW-0029">Amino-acid transport</keyword>
<keyword evidence="6 8" id="KW-0472">Membrane</keyword>
<keyword evidence="2" id="KW-0813">Transport</keyword>
<dbReference type="InterPro" id="IPR004841">
    <property type="entry name" value="AA-permease/SLC12A_dom"/>
</dbReference>
<dbReference type="Proteomes" id="UP000235023">
    <property type="component" value="Unassembled WGS sequence"/>
</dbReference>
<dbReference type="Pfam" id="PF00324">
    <property type="entry name" value="AA_permease"/>
    <property type="match status" value="1"/>
</dbReference>
<evidence type="ECO:0000256" key="4">
    <source>
        <dbReference type="ARBA" id="ARBA00022970"/>
    </source>
</evidence>
<keyword evidence="3 8" id="KW-0812">Transmembrane</keyword>
<accession>A0A2J5HQ21</accession>
<evidence type="ECO:0000256" key="6">
    <source>
        <dbReference type="ARBA" id="ARBA00023136"/>
    </source>
</evidence>
<dbReference type="PANTHER" id="PTHR43341:SF26">
    <property type="entry name" value="GENERAL AMINO ACID PERMEASE AGP3"/>
    <property type="match status" value="1"/>
</dbReference>
<dbReference type="InterPro" id="IPR050524">
    <property type="entry name" value="APC_YAT"/>
</dbReference>
<keyword evidence="5 8" id="KW-1133">Transmembrane helix</keyword>
<feature type="transmembrane region" description="Helical" evidence="8">
    <location>
        <begin position="52"/>
        <end position="71"/>
    </location>
</feature>
<evidence type="ECO:0000313" key="11">
    <source>
        <dbReference type="Proteomes" id="UP000235023"/>
    </source>
</evidence>
<reference evidence="11" key="1">
    <citation type="submission" date="2017-12" db="EMBL/GenBank/DDBJ databases">
        <authorList>
            <consortium name="DOE Joint Genome Institute"/>
            <person name="Mondo S.J."/>
            <person name="Kjaerbolling I."/>
            <person name="Vesth T.C."/>
            <person name="Frisvad J.C."/>
            <person name="Nybo J.L."/>
            <person name="Theobald S."/>
            <person name="Kuo A."/>
            <person name="Bowyer P."/>
            <person name="Matsuda Y."/>
            <person name="Lyhne E.K."/>
            <person name="Kogle M.E."/>
            <person name="Clum A."/>
            <person name="Lipzen A."/>
            <person name="Salamov A."/>
            <person name="Ngan C.Y."/>
            <person name="Daum C."/>
            <person name="Chiniquy J."/>
            <person name="Barry K."/>
            <person name="LaButti K."/>
            <person name="Haridas S."/>
            <person name="Simmons B.A."/>
            <person name="Magnuson J.K."/>
            <person name="Mortensen U.H."/>
            <person name="Larsen T.O."/>
            <person name="Grigoriev I.V."/>
            <person name="Baker S.E."/>
            <person name="Andersen M.R."/>
            <person name="Nordberg H.P."/>
            <person name="Cantor M.N."/>
            <person name="Hua S.X."/>
        </authorList>
    </citation>
    <scope>NUCLEOTIDE SEQUENCE [LARGE SCALE GENOMIC DNA]</scope>
    <source>
        <strain evidence="11">IBT 19404</strain>
    </source>
</reference>
<feature type="transmembrane region" description="Helical" evidence="8">
    <location>
        <begin position="192"/>
        <end position="210"/>
    </location>
</feature>
<feature type="transmembrane region" description="Helical" evidence="8">
    <location>
        <begin position="271"/>
        <end position="292"/>
    </location>
</feature>
<evidence type="ECO:0000256" key="3">
    <source>
        <dbReference type="ARBA" id="ARBA00022692"/>
    </source>
</evidence>
<feature type="transmembrane region" description="Helical" evidence="8">
    <location>
        <begin position="441"/>
        <end position="462"/>
    </location>
</feature>